<dbReference type="GO" id="GO:0003677">
    <property type="term" value="F:DNA binding"/>
    <property type="evidence" value="ECO:0007669"/>
    <property type="project" value="UniProtKB-KW"/>
</dbReference>
<feature type="region of interest" description="Disordered" evidence="2">
    <location>
        <begin position="312"/>
        <end position="379"/>
    </location>
</feature>
<evidence type="ECO:0000313" key="5">
    <source>
        <dbReference type="Proteomes" id="UP000799424"/>
    </source>
</evidence>
<dbReference type="InterPro" id="IPR050863">
    <property type="entry name" value="CenT-Element_Derived"/>
</dbReference>
<keyword evidence="1" id="KW-0238">DNA-binding</keyword>
<sequence length="379" mass="42979">MALMDNAIATIKLLEPGKQFLYGKIAAKYGCSHSAFSKRHQGQVLHPQQEQALLRYIERLTRQGLSPTRPMIRNFGSQIAKKSLAYTGLIALSSATRLISSQSGQQISQYNVKPCHTYNMDEKGFVLGVVSRSKRVFSRRLYEEGKIKAYLQDGCHEWITLLACVCADGTALEPALIYQSASGSIQDSWLQAFDPDNHQVRFASSPSGWTNNNIGLTRLKQISAFLERCQGLTSMSKRDFYPMFMAAWEASFKETTILEAFEATGLSPFEPEEILKRLRRNRGKVLPLEAPEEYHGGAVFWSPRKVREARDRLQQQEAEEEQQRLQKVEAAKARKERKREARAEARILREKEEEEKTAEHTSRAAACSCKGSLQKKGWL</sequence>
<dbReference type="PANTHER" id="PTHR19303">
    <property type="entry name" value="TRANSPOSON"/>
    <property type="match status" value="1"/>
</dbReference>
<dbReference type="Pfam" id="PF03221">
    <property type="entry name" value="HTH_Tnp_Tc5"/>
    <property type="match status" value="1"/>
</dbReference>
<dbReference type="OrthoDB" id="3695345at2759"/>
<keyword evidence="5" id="KW-1185">Reference proteome</keyword>
<feature type="domain" description="HTH CENPB-type" evidence="3">
    <location>
        <begin position="47"/>
        <end position="82"/>
    </location>
</feature>
<feature type="compositionally biased region" description="Basic and acidic residues" evidence="2">
    <location>
        <begin position="321"/>
        <end position="351"/>
    </location>
</feature>
<evidence type="ECO:0000256" key="2">
    <source>
        <dbReference type="SAM" id="MobiDB-lite"/>
    </source>
</evidence>
<evidence type="ECO:0000256" key="1">
    <source>
        <dbReference type="ARBA" id="ARBA00023125"/>
    </source>
</evidence>
<accession>A0A6A7AJ19</accession>
<reference evidence="4" key="1">
    <citation type="journal article" date="2020" name="Stud. Mycol.">
        <title>101 Dothideomycetes genomes: a test case for predicting lifestyles and emergence of pathogens.</title>
        <authorList>
            <person name="Haridas S."/>
            <person name="Albert R."/>
            <person name="Binder M."/>
            <person name="Bloem J."/>
            <person name="Labutti K."/>
            <person name="Salamov A."/>
            <person name="Andreopoulos B."/>
            <person name="Baker S."/>
            <person name="Barry K."/>
            <person name="Bills G."/>
            <person name="Bluhm B."/>
            <person name="Cannon C."/>
            <person name="Castanera R."/>
            <person name="Culley D."/>
            <person name="Daum C."/>
            <person name="Ezra D."/>
            <person name="Gonzalez J."/>
            <person name="Henrissat B."/>
            <person name="Kuo A."/>
            <person name="Liang C."/>
            <person name="Lipzen A."/>
            <person name="Lutzoni F."/>
            <person name="Magnuson J."/>
            <person name="Mondo S."/>
            <person name="Nolan M."/>
            <person name="Ohm R."/>
            <person name="Pangilinan J."/>
            <person name="Park H.-J."/>
            <person name="Ramirez L."/>
            <person name="Alfaro M."/>
            <person name="Sun H."/>
            <person name="Tritt A."/>
            <person name="Yoshinaga Y."/>
            <person name="Zwiers L.-H."/>
            <person name="Turgeon B."/>
            <person name="Goodwin S."/>
            <person name="Spatafora J."/>
            <person name="Crous P."/>
            <person name="Grigoriev I."/>
        </authorList>
    </citation>
    <scope>NUCLEOTIDE SEQUENCE</scope>
    <source>
        <strain evidence="4">CBS 113818</strain>
    </source>
</reference>
<evidence type="ECO:0000259" key="3">
    <source>
        <dbReference type="Pfam" id="PF03221"/>
    </source>
</evidence>
<organism evidence="4 5">
    <name type="scientific">Ophiobolus disseminans</name>
    <dbReference type="NCBI Taxonomy" id="1469910"/>
    <lineage>
        <taxon>Eukaryota</taxon>
        <taxon>Fungi</taxon>
        <taxon>Dikarya</taxon>
        <taxon>Ascomycota</taxon>
        <taxon>Pezizomycotina</taxon>
        <taxon>Dothideomycetes</taxon>
        <taxon>Pleosporomycetidae</taxon>
        <taxon>Pleosporales</taxon>
        <taxon>Pleosporineae</taxon>
        <taxon>Phaeosphaeriaceae</taxon>
        <taxon>Ophiobolus</taxon>
    </lineage>
</organism>
<evidence type="ECO:0000313" key="4">
    <source>
        <dbReference type="EMBL" id="KAF2832659.1"/>
    </source>
</evidence>
<protein>
    <recommendedName>
        <fullName evidence="3">HTH CENPB-type domain-containing protein</fullName>
    </recommendedName>
</protein>
<dbReference type="EMBL" id="MU006217">
    <property type="protein sequence ID" value="KAF2832659.1"/>
    <property type="molecule type" value="Genomic_DNA"/>
</dbReference>
<gene>
    <name evidence="4" type="ORF">CC86DRAFT_390650</name>
</gene>
<name>A0A6A7AJ19_9PLEO</name>
<dbReference type="GO" id="GO:0005634">
    <property type="term" value="C:nucleus"/>
    <property type="evidence" value="ECO:0007669"/>
    <property type="project" value="TreeGrafter"/>
</dbReference>
<dbReference type="InterPro" id="IPR006600">
    <property type="entry name" value="HTH_CenpB_DNA-bd_dom"/>
</dbReference>
<dbReference type="Proteomes" id="UP000799424">
    <property type="component" value="Unassembled WGS sequence"/>
</dbReference>
<dbReference type="AlphaFoldDB" id="A0A6A7AJ19"/>
<proteinExistence type="predicted"/>
<dbReference type="PANTHER" id="PTHR19303:SF74">
    <property type="entry name" value="POGO TRANSPOSABLE ELEMENT WITH KRAB DOMAIN"/>
    <property type="match status" value="1"/>
</dbReference>